<name>A0A6B0UPB8_IXORI</name>
<dbReference type="EMBL" id="GIFC01009462">
    <property type="protein sequence ID" value="MXU91545.1"/>
    <property type="molecule type" value="Transcribed_RNA"/>
</dbReference>
<keyword evidence="2" id="KW-0732">Signal</keyword>
<protein>
    <submittedName>
        <fullName evidence="3">Putative secreted protein</fullName>
    </submittedName>
</protein>
<feature type="chain" id="PRO_5025499465" evidence="2">
    <location>
        <begin position="21"/>
        <end position="123"/>
    </location>
</feature>
<reference evidence="3" key="1">
    <citation type="submission" date="2019-12" db="EMBL/GenBank/DDBJ databases">
        <title>An insight into the sialome of adult female Ixodes ricinus ticks feeding for 6 days.</title>
        <authorList>
            <person name="Perner J."/>
            <person name="Ribeiro J.M.C."/>
        </authorList>
    </citation>
    <scope>NUCLEOTIDE SEQUENCE</scope>
    <source>
        <strain evidence="3">Semi-engorged</strain>
        <tissue evidence="3">Salivary glands</tissue>
    </source>
</reference>
<evidence type="ECO:0000256" key="1">
    <source>
        <dbReference type="SAM" id="MobiDB-lite"/>
    </source>
</evidence>
<organism evidence="3">
    <name type="scientific">Ixodes ricinus</name>
    <name type="common">Common tick</name>
    <name type="synonym">Acarus ricinus</name>
    <dbReference type="NCBI Taxonomy" id="34613"/>
    <lineage>
        <taxon>Eukaryota</taxon>
        <taxon>Metazoa</taxon>
        <taxon>Ecdysozoa</taxon>
        <taxon>Arthropoda</taxon>
        <taxon>Chelicerata</taxon>
        <taxon>Arachnida</taxon>
        <taxon>Acari</taxon>
        <taxon>Parasitiformes</taxon>
        <taxon>Ixodida</taxon>
        <taxon>Ixodoidea</taxon>
        <taxon>Ixodidae</taxon>
        <taxon>Ixodinae</taxon>
        <taxon>Ixodes</taxon>
    </lineage>
</organism>
<evidence type="ECO:0000313" key="3">
    <source>
        <dbReference type="EMBL" id="MXU91545.1"/>
    </source>
</evidence>
<feature type="signal peptide" evidence="2">
    <location>
        <begin position="1"/>
        <end position="20"/>
    </location>
</feature>
<proteinExistence type="predicted"/>
<evidence type="ECO:0000256" key="2">
    <source>
        <dbReference type="SAM" id="SignalP"/>
    </source>
</evidence>
<sequence length="123" mass="13677">MTWGAASLAFLVVLPQNSEAEIGFLQIHRGASEIWPHGAQVGLIGWSRAYARGTTGCRLQPTSSTRVETVGEEERRIRRDVKTPSSDRNDQVIVPKLAVLLSNALVERVRMREPDVGHRRSAF</sequence>
<feature type="region of interest" description="Disordered" evidence="1">
    <location>
        <begin position="60"/>
        <end position="88"/>
    </location>
</feature>
<accession>A0A6B0UPB8</accession>
<feature type="compositionally biased region" description="Basic and acidic residues" evidence="1">
    <location>
        <begin position="72"/>
        <end position="88"/>
    </location>
</feature>
<dbReference type="AlphaFoldDB" id="A0A6B0UPB8"/>